<dbReference type="CTD" id="20323570"/>
<evidence type="ECO:0000313" key="3">
    <source>
        <dbReference type="Proteomes" id="UP000054324"/>
    </source>
</evidence>
<dbReference type="Proteomes" id="UP000054324">
    <property type="component" value="Unassembled WGS sequence"/>
</dbReference>
<proteinExistence type="predicted"/>
<protein>
    <submittedName>
        <fullName evidence="2">Uncharacterized protein</fullName>
    </submittedName>
</protein>
<dbReference type="OrthoDB" id="6242193at2759"/>
<evidence type="ECO:0000313" key="2">
    <source>
        <dbReference type="EMBL" id="KER22536.1"/>
    </source>
</evidence>
<dbReference type="RefSeq" id="XP_009173712.1">
    <property type="nucleotide sequence ID" value="XM_009175448.1"/>
</dbReference>
<dbReference type="AlphaFoldDB" id="A0A074Z5W6"/>
<dbReference type="PANTHER" id="PTHR47510">
    <property type="entry name" value="REVERSE TRANSCRIPTASE DOMAIN-CONTAINING PROTEIN"/>
    <property type="match status" value="1"/>
</dbReference>
<reference evidence="2 3" key="1">
    <citation type="submission" date="2013-11" db="EMBL/GenBank/DDBJ databases">
        <title>Opisthorchis viverrini - life in the bile duct.</title>
        <authorList>
            <person name="Young N.D."/>
            <person name="Nagarajan N."/>
            <person name="Lin S.J."/>
            <person name="Korhonen P.K."/>
            <person name="Jex A.R."/>
            <person name="Hall R.S."/>
            <person name="Safavi-Hemami H."/>
            <person name="Kaewkong W."/>
            <person name="Bertrand D."/>
            <person name="Gao S."/>
            <person name="Seet Q."/>
            <person name="Wongkham S."/>
            <person name="Teh B.T."/>
            <person name="Wongkham C."/>
            <person name="Intapan P.M."/>
            <person name="Maleewong W."/>
            <person name="Yang X."/>
            <person name="Hu M."/>
            <person name="Wang Z."/>
            <person name="Hofmann A."/>
            <person name="Sternberg P.W."/>
            <person name="Tan P."/>
            <person name="Wang J."/>
            <person name="Gasser R.B."/>
        </authorList>
    </citation>
    <scope>NUCLEOTIDE SEQUENCE [LARGE SCALE GENOMIC DNA]</scope>
</reference>
<dbReference type="PANTHER" id="PTHR47510:SF3">
    <property type="entry name" value="ENDO_EXONUCLEASE_PHOSPHATASE DOMAIN-CONTAINING PROTEIN"/>
    <property type="match status" value="1"/>
</dbReference>
<keyword evidence="3" id="KW-1185">Reference proteome</keyword>
<dbReference type="KEGG" id="ovi:T265_09401"/>
<evidence type="ECO:0000256" key="1">
    <source>
        <dbReference type="SAM" id="MobiDB-lite"/>
    </source>
</evidence>
<gene>
    <name evidence="2" type="ORF">T265_09401</name>
</gene>
<dbReference type="STRING" id="6198.A0A074Z5W6"/>
<accession>A0A074Z5W6</accession>
<name>A0A074Z5W6_OPIVI</name>
<feature type="compositionally biased region" description="Acidic residues" evidence="1">
    <location>
        <begin position="9"/>
        <end position="19"/>
    </location>
</feature>
<sequence>MGDFVLDGDHEDQGDDFGDEASKEDISVSDDIQFDAELEAIKERFKEIEADANKLHDLRHLTDKSPVSSRPQTQIDHIAISYRWRGSITDCRSFWNTFVDSDHALVRSRFALRFPGSRKVRTNRTATERLADPDVRRTYKNRILEFLPSAPPSDVNSYWDEIATSLHSAGNFACGTTHPGALKHRISDRTLALLKSRRNIPAGPEHNPMRRAIRRQEKVSLRSDCELWWTQKANEMEGAQKAGNARRLFQLIRATSPRKRPVSESIKRQNGTTILNEEERLDRWAEYFEQQMSWPPAGTHLQPTGEVEPWTVNVEPPTASEVYDCICSLKRHRAPGPDDLPPALFKDGGEVLSQRLSDLFACIWETESVPDNWGESVCCESRVVPGRD</sequence>
<dbReference type="GeneID" id="20323570"/>
<dbReference type="EMBL" id="KL596893">
    <property type="protein sequence ID" value="KER22536.1"/>
    <property type="molecule type" value="Genomic_DNA"/>
</dbReference>
<organism evidence="2 3">
    <name type="scientific">Opisthorchis viverrini</name>
    <name type="common">Southeast Asian liver fluke</name>
    <dbReference type="NCBI Taxonomy" id="6198"/>
    <lineage>
        <taxon>Eukaryota</taxon>
        <taxon>Metazoa</taxon>
        <taxon>Spiralia</taxon>
        <taxon>Lophotrochozoa</taxon>
        <taxon>Platyhelminthes</taxon>
        <taxon>Trematoda</taxon>
        <taxon>Digenea</taxon>
        <taxon>Opisthorchiida</taxon>
        <taxon>Opisthorchiata</taxon>
        <taxon>Opisthorchiidae</taxon>
        <taxon>Opisthorchis</taxon>
    </lineage>
</organism>
<feature type="region of interest" description="Disordered" evidence="1">
    <location>
        <begin position="1"/>
        <end position="27"/>
    </location>
</feature>